<proteinExistence type="inferred from homology"/>
<evidence type="ECO:0000256" key="3">
    <source>
        <dbReference type="ARBA" id="ARBA00022741"/>
    </source>
</evidence>
<evidence type="ECO:0000256" key="1">
    <source>
        <dbReference type="ARBA" id="ARBA00005417"/>
    </source>
</evidence>
<organism evidence="6 7">
    <name type="scientific">Gordonibacter faecis</name>
    <dbReference type="NCBI Taxonomy" id="3047475"/>
    <lineage>
        <taxon>Bacteria</taxon>
        <taxon>Bacillati</taxon>
        <taxon>Actinomycetota</taxon>
        <taxon>Coriobacteriia</taxon>
        <taxon>Eggerthellales</taxon>
        <taxon>Eggerthellaceae</taxon>
        <taxon>Gordonibacter</taxon>
    </lineage>
</organism>
<evidence type="ECO:0000313" key="6">
    <source>
        <dbReference type="EMBL" id="MDJ1651298.1"/>
    </source>
</evidence>
<dbReference type="InterPro" id="IPR027417">
    <property type="entry name" value="P-loop_NTPase"/>
</dbReference>
<dbReference type="RefSeq" id="WP_283832645.1">
    <property type="nucleotide sequence ID" value="NZ_JASJEU010000022.1"/>
</dbReference>
<sequence>MYLTIENLSKTIKGALVLQDINLSLDRGKVYGLRGKNGSGKTMLMRAIAGLIRPTAGYVRVNGQVIGTDVSFPPSIGLLLENPAFIGSYTGFKNLQVLAGIQARIDDEKIRATLEAVGLDPHDRRPYRKYSLGMKQRLGVACAVMEDPDLVLLDEPTNALDPAGVAQVRTLVSACKQRGALVLVACHDADELDLLADEVFTMAEGRIVNSATGSTR</sequence>
<dbReference type="Proteomes" id="UP001232750">
    <property type="component" value="Unassembled WGS sequence"/>
</dbReference>
<keyword evidence="4 6" id="KW-0067">ATP-binding</keyword>
<name>A0ABT7DP43_9ACTN</name>
<dbReference type="Gene3D" id="3.40.50.300">
    <property type="entry name" value="P-loop containing nucleotide triphosphate hydrolases"/>
    <property type="match status" value="1"/>
</dbReference>
<dbReference type="InterPro" id="IPR003593">
    <property type="entry name" value="AAA+_ATPase"/>
</dbReference>
<reference evidence="6 7" key="1">
    <citation type="submission" date="2023-05" db="EMBL/GenBank/DDBJ databases">
        <title>Gordonibacter KGMB12511T sp. nov., isolated from faeces of healthy Korean.</title>
        <authorList>
            <person name="Kim H.S."/>
            <person name="Kim J.-S."/>
            <person name="Suh M.K."/>
            <person name="Eom M.K."/>
            <person name="Do H.E."/>
            <person name="Lee J.-S."/>
        </authorList>
    </citation>
    <scope>NUCLEOTIDE SEQUENCE [LARGE SCALE GENOMIC DNA]</scope>
    <source>
        <strain evidence="6 7">KGMB12511</strain>
    </source>
</reference>
<evidence type="ECO:0000313" key="7">
    <source>
        <dbReference type="Proteomes" id="UP001232750"/>
    </source>
</evidence>
<evidence type="ECO:0000259" key="5">
    <source>
        <dbReference type="PROSITE" id="PS50893"/>
    </source>
</evidence>
<dbReference type="PANTHER" id="PTHR43335">
    <property type="entry name" value="ABC TRANSPORTER, ATP-BINDING PROTEIN"/>
    <property type="match status" value="1"/>
</dbReference>
<accession>A0ABT7DP43</accession>
<dbReference type="InterPro" id="IPR017871">
    <property type="entry name" value="ABC_transporter-like_CS"/>
</dbReference>
<dbReference type="Pfam" id="PF00005">
    <property type="entry name" value="ABC_tran"/>
    <property type="match status" value="1"/>
</dbReference>
<dbReference type="InterPro" id="IPR003439">
    <property type="entry name" value="ABC_transporter-like_ATP-bd"/>
</dbReference>
<dbReference type="PROSITE" id="PS50893">
    <property type="entry name" value="ABC_TRANSPORTER_2"/>
    <property type="match status" value="1"/>
</dbReference>
<keyword evidence="3" id="KW-0547">Nucleotide-binding</keyword>
<dbReference type="EMBL" id="JASJEU010000022">
    <property type="protein sequence ID" value="MDJ1651298.1"/>
    <property type="molecule type" value="Genomic_DNA"/>
</dbReference>
<keyword evidence="7" id="KW-1185">Reference proteome</keyword>
<evidence type="ECO:0000256" key="2">
    <source>
        <dbReference type="ARBA" id="ARBA00022448"/>
    </source>
</evidence>
<dbReference type="SUPFAM" id="SSF52540">
    <property type="entry name" value="P-loop containing nucleoside triphosphate hydrolases"/>
    <property type="match status" value="1"/>
</dbReference>
<protein>
    <submittedName>
        <fullName evidence="6">ATP-binding cassette domain-containing protein</fullName>
    </submittedName>
</protein>
<feature type="domain" description="ABC transporter" evidence="5">
    <location>
        <begin position="3"/>
        <end position="215"/>
    </location>
</feature>
<comment type="similarity">
    <text evidence="1">Belongs to the ABC transporter superfamily.</text>
</comment>
<dbReference type="SMART" id="SM00382">
    <property type="entry name" value="AAA"/>
    <property type="match status" value="1"/>
</dbReference>
<dbReference type="PROSITE" id="PS00211">
    <property type="entry name" value="ABC_TRANSPORTER_1"/>
    <property type="match status" value="1"/>
</dbReference>
<comment type="caution">
    <text evidence="6">The sequence shown here is derived from an EMBL/GenBank/DDBJ whole genome shotgun (WGS) entry which is preliminary data.</text>
</comment>
<dbReference type="GO" id="GO:0005524">
    <property type="term" value="F:ATP binding"/>
    <property type="evidence" value="ECO:0007669"/>
    <property type="project" value="UniProtKB-KW"/>
</dbReference>
<keyword evidence="2" id="KW-0813">Transport</keyword>
<gene>
    <name evidence="6" type="ORF">QNJ86_10840</name>
</gene>
<evidence type="ECO:0000256" key="4">
    <source>
        <dbReference type="ARBA" id="ARBA00022840"/>
    </source>
</evidence>